<dbReference type="Proteomes" id="UP001500394">
    <property type="component" value="Unassembled WGS sequence"/>
</dbReference>
<evidence type="ECO:0000313" key="3">
    <source>
        <dbReference type="EMBL" id="GAA4515841.1"/>
    </source>
</evidence>
<name>A0ABP8R1V1_9SPHI</name>
<evidence type="ECO:0000256" key="2">
    <source>
        <dbReference type="SAM" id="Phobius"/>
    </source>
</evidence>
<dbReference type="EMBL" id="BAABGR010000015">
    <property type="protein sequence ID" value="GAA4515841.1"/>
    <property type="molecule type" value="Genomic_DNA"/>
</dbReference>
<accession>A0ABP8R1V1</accession>
<feature type="transmembrane region" description="Helical" evidence="2">
    <location>
        <begin position="159"/>
        <end position="178"/>
    </location>
</feature>
<gene>
    <name evidence="3" type="ORF">GCM10023173_14270</name>
</gene>
<organism evidence="3 4">
    <name type="scientific">Sphingobacterium thermophilum</name>
    <dbReference type="NCBI Taxonomy" id="768534"/>
    <lineage>
        <taxon>Bacteria</taxon>
        <taxon>Pseudomonadati</taxon>
        <taxon>Bacteroidota</taxon>
        <taxon>Sphingobacteriia</taxon>
        <taxon>Sphingobacteriales</taxon>
        <taxon>Sphingobacteriaceae</taxon>
        <taxon>Sphingobacterium</taxon>
    </lineage>
</organism>
<keyword evidence="2" id="KW-1133">Transmembrane helix</keyword>
<sequence>MSINSRQMTLRLTFLFLFLWGLTLQNYAHTSSDSINAFEDQRQRVNQLLNERSRKFGEYDESLKQKTGIFGLFKSKGDMQRSIDILKEIVINDNNIFIETRKLLDLKDSERERYQRMATEYDQQVTAYMKTISKLQQENERLKEKINTLEQEEHQSSSYLSLFIFVTLVLIGIIIYLYTCLRAKNVTKV</sequence>
<evidence type="ECO:0000313" key="4">
    <source>
        <dbReference type="Proteomes" id="UP001500394"/>
    </source>
</evidence>
<evidence type="ECO:0000256" key="1">
    <source>
        <dbReference type="SAM" id="Coils"/>
    </source>
</evidence>
<reference evidence="4" key="1">
    <citation type="journal article" date="2019" name="Int. J. Syst. Evol. Microbiol.">
        <title>The Global Catalogue of Microorganisms (GCM) 10K type strain sequencing project: providing services to taxonomists for standard genome sequencing and annotation.</title>
        <authorList>
            <consortium name="The Broad Institute Genomics Platform"/>
            <consortium name="The Broad Institute Genome Sequencing Center for Infectious Disease"/>
            <person name="Wu L."/>
            <person name="Ma J."/>
        </authorList>
    </citation>
    <scope>NUCLEOTIDE SEQUENCE [LARGE SCALE GENOMIC DNA]</scope>
    <source>
        <strain evidence="4">JCM 17858</strain>
    </source>
</reference>
<keyword evidence="2" id="KW-0472">Membrane</keyword>
<protein>
    <submittedName>
        <fullName evidence="3">Uncharacterized protein</fullName>
    </submittedName>
</protein>
<comment type="caution">
    <text evidence="3">The sequence shown here is derived from an EMBL/GenBank/DDBJ whole genome shotgun (WGS) entry which is preliminary data.</text>
</comment>
<keyword evidence="4" id="KW-1185">Reference proteome</keyword>
<proteinExistence type="predicted"/>
<keyword evidence="2" id="KW-0812">Transmembrane</keyword>
<feature type="coiled-coil region" evidence="1">
    <location>
        <begin position="118"/>
        <end position="155"/>
    </location>
</feature>
<keyword evidence="1" id="KW-0175">Coiled coil</keyword>